<evidence type="ECO:0000313" key="9">
    <source>
        <dbReference type="Proteomes" id="UP000663937"/>
    </source>
</evidence>
<feature type="transmembrane region" description="Helical" evidence="6">
    <location>
        <begin position="533"/>
        <end position="557"/>
    </location>
</feature>
<dbReference type="InterPro" id="IPR019108">
    <property type="entry name" value="Caa3_assmbl_CtaG-rel"/>
</dbReference>
<dbReference type="PANTHER" id="PTHR34820:SF4">
    <property type="entry name" value="INNER MEMBRANE PROTEIN YEBZ"/>
    <property type="match status" value="1"/>
</dbReference>
<feature type="transmembrane region" description="Helical" evidence="6">
    <location>
        <begin position="569"/>
        <end position="595"/>
    </location>
</feature>
<dbReference type="GO" id="GO:0005886">
    <property type="term" value="C:plasma membrane"/>
    <property type="evidence" value="ECO:0007669"/>
    <property type="project" value="UniProtKB-SubCell"/>
</dbReference>
<feature type="transmembrane region" description="Helical" evidence="6">
    <location>
        <begin position="422"/>
        <end position="441"/>
    </location>
</feature>
<dbReference type="Pfam" id="PF09678">
    <property type="entry name" value="Caa3_CtaG"/>
    <property type="match status" value="1"/>
</dbReference>
<keyword evidence="2" id="KW-1003">Cell membrane</keyword>
<evidence type="ECO:0000256" key="2">
    <source>
        <dbReference type="ARBA" id="ARBA00022475"/>
    </source>
</evidence>
<evidence type="ECO:0000256" key="4">
    <source>
        <dbReference type="ARBA" id="ARBA00022989"/>
    </source>
</evidence>
<gene>
    <name evidence="8" type="ORF">J4E96_19620</name>
</gene>
<feature type="transmembrane region" description="Helical" evidence="6">
    <location>
        <begin position="204"/>
        <end position="224"/>
    </location>
</feature>
<evidence type="ECO:0000256" key="5">
    <source>
        <dbReference type="ARBA" id="ARBA00023136"/>
    </source>
</evidence>
<sequence length="683" mass="71057">MAGAAAAAVTLGVAFSGAAVPAVLRDPGALVRWGLPVVETLTQLAGAVTIGALVLMVCVLPRRVALADGAASATTRPSSSRRARTVVDGRAYPAAGTLAGSAAAAWTGLSIAQLILTYASVAGRPVGGATFGAELGVFVGQISLGRTLLAVTLVAAATSALALAVATPTGAAWATALAAVALALQAQSGHVAGAANHELAISSMFAHLAGAAVWIGALAALAVLARRLGADLGPSIARYSPIAAWCFVAVALSGVVNSAARLGGLDGLATRYGALLVVKVALMAVLGGLGWAYRRSVIARLLGADGGTRAGQARSAAAATRVLWRLIAVELFVMGAVSGVAVALASTAPPIAIAPPIDPTPAELVTGHVLPPELTTARWLTEFRWDVLLAGACLAGVVVYLRWVRRLRARGDAWPPLRTASWLVGMLVLAWITSGGAATYGHVLFSAHMVQHMVLALVVPIFLVLAAPVTLALRALPGRPDDSRGPREWILTLVTSHVAQFFANPLVAAVNFAGSMVVFYYTDLFEYSLRYYAGHLAMVVHFTLVGYLFANALIGIDPGPRRPGYPQRLLLLFATMGFHAFFGITLVSSTTLLVADWFGLTGRPWGVSAIEDQQIGGSIAWGIGELPTLALALVVAFSWSRSDERTARQRDRRVDRDGDLEMDAYNAELARIAERDARQPDRP</sequence>
<feature type="transmembrane region" description="Helical" evidence="6">
    <location>
        <begin position="497"/>
        <end position="521"/>
    </location>
</feature>
<dbReference type="EMBL" id="CP071868">
    <property type="protein sequence ID" value="QTE31655.1"/>
    <property type="molecule type" value="Genomic_DNA"/>
</dbReference>
<organism evidence="8 9">
    <name type="scientific">Pengzhenrongella sicca</name>
    <dbReference type="NCBI Taxonomy" id="2819238"/>
    <lineage>
        <taxon>Bacteria</taxon>
        <taxon>Bacillati</taxon>
        <taxon>Actinomycetota</taxon>
        <taxon>Actinomycetes</taxon>
        <taxon>Micrococcales</taxon>
        <taxon>Pengzhenrongella</taxon>
    </lineage>
</organism>
<protein>
    <submittedName>
        <fullName evidence="8">Bifunctional copper resistance protein CopD/cytochrome c oxidase assembly protein</fullName>
    </submittedName>
</protein>
<feature type="transmembrane region" description="Helical" evidence="6">
    <location>
        <begin position="383"/>
        <end position="401"/>
    </location>
</feature>
<feature type="transmembrane region" description="Helical" evidence="6">
    <location>
        <begin position="135"/>
        <end position="154"/>
    </location>
</feature>
<feature type="transmembrane region" description="Helical" evidence="6">
    <location>
        <begin position="272"/>
        <end position="293"/>
    </location>
</feature>
<dbReference type="InterPro" id="IPR032694">
    <property type="entry name" value="CopC/D"/>
</dbReference>
<feature type="domain" description="Copper resistance protein D" evidence="7">
    <location>
        <begin position="237"/>
        <end position="344"/>
    </location>
</feature>
<accession>A0A8A4ZK65</accession>
<keyword evidence="5 6" id="KW-0472">Membrane</keyword>
<dbReference type="Proteomes" id="UP000663937">
    <property type="component" value="Chromosome"/>
</dbReference>
<dbReference type="KEGG" id="psic:J4E96_19620"/>
<feature type="transmembrane region" description="Helical" evidence="6">
    <location>
        <begin position="41"/>
        <end position="60"/>
    </location>
</feature>
<dbReference type="AlphaFoldDB" id="A0A8A4ZK65"/>
<keyword evidence="9" id="KW-1185">Reference proteome</keyword>
<evidence type="ECO:0000259" key="7">
    <source>
        <dbReference type="Pfam" id="PF05425"/>
    </source>
</evidence>
<feature type="transmembrane region" description="Helical" evidence="6">
    <location>
        <begin position="236"/>
        <end position="260"/>
    </location>
</feature>
<keyword evidence="4 6" id="KW-1133">Transmembrane helix</keyword>
<evidence type="ECO:0000256" key="6">
    <source>
        <dbReference type="SAM" id="Phobius"/>
    </source>
</evidence>
<evidence type="ECO:0000256" key="3">
    <source>
        <dbReference type="ARBA" id="ARBA00022692"/>
    </source>
</evidence>
<feature type="transmembrane region" description="Helical" evidence="6">
    <location>
        <begin position="322"/>
        <end position="345"/>
    </location>
</feature>
<name>A0A8A4ZK65_9MICO</name>
<keyword evidence="3 6" id="KW-0812">Transmembrane</keyword>
<feature type="transmembrane region" description="Helical" evidence="6">
    <location>
        <begin position="91"/>
        <end position="115"/>
    </location>
</feature>
<comment type="subcellular location">
    <subcellularLocation>
        <location evidence="1">Cell membrane</location>
        <topology evidence="1">Multi-pass membrane protein</topology>
    </subcellularLocation>
</comment>
<reference evidence="8" key="1">
    <citation type="submission" date="2021-03" db="EMBL/GenBank/DDBJ databases">
        <title>Pengzhenrongella sicca gen. nov., sp. nov., a new member of suborder Micrococcineae isolated from High-Arctic tundra soil.</title>
        <authorList>
            <person name="Peng F."/>
        </authorList>
    </citation>
    <scope>NUCLEOTIDE SEQUENCE</scope>
    <source>
        <strain evidence="8">LRZ-2</strain>
    </source>
</reference>
<dbReference type="GO" id="GO:0006825">
    <property type="term" value="P:copper ion transport"/>
    <property type="evidence" value="ECO:0007669"/>
    <property type="project" value="InterPro"/>
</dbReference>
<dbReference type="Pfam" id="PF05425">
    <property type="entry name" value="CopD"/>
    <property type="match status" value="1"/>
</dbReference>
<feature type="transmembrane region" description="Helical" evidence="6">
    <location>
        <begin position="615"/>
        <end position="640"/>
    </location>
</feature>
<proteinExistence type="predicted"/>
<dbReference type="PANTHER" id="PTHR34820">
    <property type="entry name" value="INNER MEMBRANE PROTEIN YEBZ"/>
    <property type="match status" value="1"/>
</dbReference>
<evidence type="ECO:0000256" key="1">
    <source>
        <dbReference type="ARBA" id="ARBA00004651"/>
    </source>
</evidence>
<dbReference type="InterPro" id="IPR008457">
    <property type="entry name" value="Cu-R_CopD_dom"/>
</dbReference>
<evidence type="ECO:0000313" key="8">
    <source>
        <dbReference type="EMBL" id="QTE31655.1"/>
    </source>
</evidence>
<feature type="transmembrane region" description="Helical" evidence="6">
    <location>
        <begin position="453"/>
        <end position="476"/>
    </location>
</feature>
<feature type="transmembrane region" description="Helical" evidence="6">
    <location>
        <begin position="161"/>
        <end position="184"/>
    </location>
</feature>